<dbReference type="EMBL" id="RBZN01000001">
    <property type="protein sequence ID" value="RKQ20148.1"/>
    <property type="molecule type" value="Genomic_DNA"/>
</dbReference>
<feature type="domain" description="NAD-dependent epimerase/dehydratase" evidence="1">
    <location>
        <begin position="4"/>
        <end position="208"/>
    </location>
</feature>
<gene>
    <name evidence="2" type="ORF">D8M03_00930</name>
</gene>
<dbReference type="InterPro" id="IPR001509">
    <property type="entry name" value="Epimerase_deHydtase"/>
</dbReference>
<dbReference type="OrthoDB" id="9809586at2"/>
<reference evidence="2 3" key="1">
    <citation type="journal article" date="2016" name="Antonie Van Leeuwenhoek">
        <title>Lysinibacillus endophyticus sp. nov., an indole-3-acetic acid producing endophytic bacterium isolated from corn root (Zea mays cv. Xinken-5).</title>
        <authorList>
            <person name="Yu J."/>
            <person name="Guan X."/>
            <person name="Liu C."/>
            <person name="Xiang W."/>
            <person name="Yu Z."/>
            <person name="Liu X."/>
            <person name="Wang G."/>
        </authorList>
    </citation>
    <scope>NUCLEOTIDE SEQUENCE [LARGE SCALE GENOMIC DNA]</scope>
    <source>
        <strain evidence="2 3">DSM 100506</strain>
    </source>
</reference>
<organism evidence="2 3">
    <name type="scientific">Ureibacillus endophyticus</name>
    <dbReference type="NCBI Taxonomy" id="1978490"/>
    <lineage>
        <taxon>Bacteria</taxon>
        <taxon>Bacillati</taxon>
        <taxon>Bacillota</taxon>
        <taxon>Bacilli</taxon>
        <taxon>Bacillales</taxon>
        <taxon>Caryophanaceae</taxon>
        <taxon>Ureibacillus</taxon>
    </lineage>
</organism>
<dbReference type="InterPro" id="IPR036291">
    <property type="entry name" value="NAD(P)-bd_dom_sf"/>
</dbReference>
<dbReference type="AlphaFoldDB" id="A0A494ZBG5"/>
<dbReference type="SUPFAM" id="SSF51735">
    <property type="entry name" value="NAD(P)-binding Rossmann-fold domains"/>
    <property type="match status" value="1"/>
</dbReference>
<comment type="caution">
    <text evidence="2">The sequence shown here is derived from an EMBL/GenBank/DDBJ whole genome shotgun (WGS) entry which is preliminary data.</text>
</comment>
<sequence>MKKILVLGGTRFFGKRLVELLIEDGFDITIATRGITPHPFGDKVQQIIVDRTDSEEFKTVFENTSWDVIFDNICYSPNEALTACEVFKGKTKKYIFTSTLSVYDGLLGKELTEEDFNPYTYKIRYGNSQDFSYGEGKRLAEAVFFQEATFPIVAVRFPIVLGLDDYTRRLHYHIERVIEGKPIHFINLDARMSFISSDDAAKFLKFAFLSDIEGPFNATSTGTISMQELMVLIEKMVGKKANIVVEEDNESTSPFSLPDDWYMSQVKSMNAGFTCETLLNWLPSLILDITKENN</sequence>
<name>A0A494ZBG5_9BACL</name>
<dbReference type="Proteomes" id="UP000272238">
    <property type="component" value="Unassembled WGS sequence"/>
</dbReference>
<dbReference type="Pfam" id="PF01370">
    <property type="entry name" value="Epimerase"/>
    <property type="match status" value="1"/>
</dbReference>
<dbReference type="InterPro" id="IPR050177">
    <property type="entry name" value="Lipid_A_modif_metabolic_enz"/>
</dbReference>
<evidence type="ECO:0000259" key="1">
    <source>
        <dbReference type="Pfam" id="PF01370"/>
    </source>
</evidence>
<dbReference type="RefSeq" id="WP_121212800.1">
    <property type="nucleotide sequence ID" value="NZ_JAMYWW010000001.1"/>
</dbReference>
<dbReference type="PANTHER" id="PTHR43245">
    <property type="entry name" value="BIFUNCTIONAL POLYMYXIN RESISTANCE PROTEIN ARNA"/>
    <property type="match status" value="1"/>
</dbReference>
<keyword evidence="3" id="KW-1185">Reference proteome</keyword>
<evidence type="ECO:0000313" key="2">
    <source>
        <dbReference type="EMBL" id="RKQ20148.1"/>
    </source>
</evidence>
<evidence type="ECO:0000313" key="3">
    <source>
        <dbReference type="Proteomes" id="UP000272238"/>
    </source>
</evidence>
<dbReference type="Gene3D" id="3.40.50.720">
    <property type="entry name" value="NAD(P)-binding Rossmann-like Domain"/>
    <property type="match status" value="1"/>
</dbReference>
<proteinExistence type="predicted"/>
<accession>A0A494ZBG5</accession>
<protein>
    <submittedName>
        <fullName evidence="2">NAD-dependent epimerase/dehydratase family protein</fullName>
    </submittedName>
</protein>